<evidence type="ECO:0000256" key="3">
    <source>
        <dbReference type="ARBA" id="ARBA00022679"/>
    </source>
</evidence>
<evidence type="ECO:0000256" key="4">
    <source>
        <dbReference type="ARBA" id="ARBA00022691"/>
    </source>
</evidence>
<evidence type="ECO:0000313" key="7">
    <source>
        <dbReference type="EMBL" id="HEA53724.1"/>
    </source>
</evidence>
<evidence type="ECO:0000259" key="6">
    <source>
        <dbReference type="Pfam" id="PF25371"/>
    </source>
</evidence>
<dbReference type="AlphaFoldDB" id="A0A831R7M3"/>
<dbReference type="GO" id="GO:0032259">
    <property type="term" value="P:methylation"/>
    <property type="evidence" value="ECO:0007669"/>
    <property type="project" value="UniProtKB-KW"/>
</dbReference>
<comment type="similarity">
    <text evidence="1">Belongs to the CFA/CMAS family.</text>
</comment>
<evidence type="ECO:0000256" key="1">
    <source>
        <dbReference type="ARBA" id="ARBA00010815"/>
    </source>
</evidence>
<proteinExistence type="inferred from homology"/>
<protein>
    <submittedName>
        <fullName evidence="7">Class I SAM-dependent methyltransferase</fullName>
    </submittedName>
</protein>
<sequence length="426" mass="48731">MWTRMLSIFLKRLIKQGSLVVVYPDGQTIHYGHESSPAVTMHFHARSLPRKLLINPDLALGEAYMDGTLTVDQDDIYGLIELLVVNLTLQPNVWHYRWPAHLRRLYRRLSQFNPAGRAQRNVAHHYDLSGALYDLFLDADRQYSCAYFREAGDTLEAAQRNKKTLIATKLLLAPEHRVLDIGCGWGGLGLHLARDHGARVTGVTLSHEQHKIAEERSQTEGLDDRAQFLLQDYRDIDGAFDRIVSVGMFEHVGVPHYKEFFATLRDRLTDDGVALLHTIGRADGPGATNPWIANYIFPGGYSPALSEVLAIAEQSGLYVTDVEVWRLHYAETLKKWRNRFEANLDRVRSIYDEQFCRMWRFYLVASEVAFRHNGHVVFQIQLAKKQDAVPLTRDYLTIRERLDEPATNAGETISDGSIRATKRWFS</sequence>
<dbReference type="EMBL" id="DRGY01000131">
    <property type="protein sequence ID" value="HEA53724.1"/>
    <property type="molecule type" value="Genomic_DNA"/>
</dbReference>
<dbReference type="PANTHER" id="PTHR43667">
    <property type="entry name" value="CYCLOPROPANE-FATTY-ACYL-PHOSPHOLIPID SYNTHASE"/>
    <property type="match status" value="1"/>
</dbReference>
<dbReference type="Proteomes" id="UP000885748">
    <property type="component" value="Unassembled WGS sequence"/>
</dbReference>
<evidence type="ECO:0000256" key="5">
    <source>
        <dbReference type="ARBA" id="ARBA00023098"/>
    </source>
</evidence>
<dbReference type="GO" id="GO:0008168">
    <property type="term" value="F:methyltransferase activity"/>
    <property type="evidence" value="ECO:0007669"/>
    <property type="project" value="UniProtKB-KW"/>
</dbReference>
<dbReference type="InterPro" id="IPR057206">
    <property type="entry name" value="DUF7884"/>
</dbReference>
<dbReference type="InterPro" id="IPR003333">
    <property type="entry name" value="CMAS"/>
</dbReference>
<keyword evidence="4" id="KW-0949">S-adenosyl-L-methionine</keyword>
<dbReference type="CDD" id="cd02440">
    <property type="entry name" value="AdoMet_MTases"/>
    <property type="match status" value="1"/>
</dbReference>
<dbReference type="Pfam" id="PF02353">
    <property type="entry name" value="CMAS"/>
    <property type="match status" value="1"/>
</dbReference>
<comment type="caution">
    <text evidence="7">The sequence shown here is derived from an EMBL/GenBank/DDBJ whole genome shotgun (WGS) entry which is preliminary data.</text>
</comment>
<accession>A0A831R7M3</accession>
<dbReference type="InterPro" id="IPR050723">
    <property type="entry name" value="CFA/CMAS"/>
</dbReference>
<organism evidence="7">
    <name type="scientific">Marinobacter antarcticus</name>
    <dbReference type="NCBI Taxonomy" id="564117"/>
    <lineage>
        <taxon>Bacteria</taxon>
        <taxon>Pseudomonadati</taxon>
        <taxon>Pseudomonadota</taxon>
        <taxon>Gammaproteobacteria</taxon>
        <taxon>Pseudomonadales</taxon>
        <taxon>Marinobacteraceae</taxon>
        <taxon>Marinobacter</taxon>
    </lineage>
</organism>
<feature type="domain" description="DUF7884" evidence="6">
    <location>
        <begin position="11"/>
        <end position="82"/>
    </location>
</feature>
<dbReference type="Pfam" id="PF25371">
    <property type="entry name" value="DUF7884"/>
    <property type="match status" value="1"/>
</dbReference>
<dbReference type="GO" id="GO:0008610">
    <property type="term" value="P:lipid biosynthetic process"/>
    <property type="evidence" value="ECO:0007669"/>
    <property type="project" value="InterPro"/>
</dbReference>
<dbReference type="PIRSF" id="PIRSF003085">
    <property type="entry name" value="CMAS"/>
    <property type="match status" value="1"/>
</dbReference>
<keyword evidence="5" id="KW-0443">Lipid metabolism</keyword>
<dbReference type="Gene3D" id="3.40.50.150">
    <property type="entry name" value="Vaccinia Virus protein VP39"/>
    <property type="match status" value="1"/>
</dbReference>
<reference evidence="7" key="1">
    <citation type="journal article" date="2020" name="mSystems">
        <title>Genome- and Community-Level Interaction Insights into Carbon Utilization and Element Cycling Functions of Hydrothermarchaeota in Hydrothermal Sediment.</title>
        <authorList>
            <person name="Zhou Z."/>
            <person name="Liu Y."/>
            <person name="Xu W."/>
            <person name="Pan J."/>
            <person name="Luo Z.H."/>
            <person name="Li M."/>
        </authorList>
    </citation>
    <scope>NUCLEOTIDE SEQUENCE [LARGE SCALE GENOMIC DNA]</scope>
    <source>
        <strain evidence="7">HyVt-357</strain>
    </source>
</reference>
<dbReference type="PANTHER" id="PTHR43667:SF1">
    <property type="entry name" value="CYCLOPROPANE-FATTY-ACYL-PHOSPHOLIPID SYNTHASE"/>
    <property type="match status" value="1"/>
</dbReference>
<gene>
    <name evidence="7" type="ORF">ENI00_15750</name>
</gene>
<dbReference type="InterPro" id="IPR029063">
    <property type="entry name" value="SAM-dependent_MTases_sf"/>
</dbReference>
<keyword evidence="2 7" id="KW-0489">Methyltransferase</keyword>
<dbReference type="SUPFAM" id="SSF53335">
    <property type="entry name" value="S-adenosyl-L-methionine-dependent methyltransferases"/>
    <property type="match status" value="1"/>
</dbReference>
<keyword evidence="3" id="KW-0808">Transferase</keyword>
<name>A0A831R7M3_9GAMM</name>
<evidence type="ECO:0000256" key="2">
    <source>
        <dbReference type="ARBA" id="ARBA00022603"/>
    </source>
</evidence>